<dbReference type="GO" id="GO:0005524">
    <property type="term" value="F:ATP binding"/>
    <property type="evidence" value="ECO:0007669"/>
    <property type="project" value="InterPro"/>
</dbReference>
<feature type="domain" description="IstB-like ATP-binding" evidence="1">
    <location>
        <begin position="107"/>
        <end position="244"/>
    </location>
</feature>
<dbReference type="GO" id="GO:0006260">
    <property type="term" value="P:DNA replication"/>
    <property type="evidence" value="ECO:0007669"/>
    <property type="project" value="TreeGrafter"/>
</dbReference>
<dbReference type="PANTHER" id="PTHR30050:SF4">
    <property type="entry name" value="ATP-BINDING PROTEIN RV3427C IN INSERTION SEQUENCE-RELATED"/>
    <property type="match status" value="1"/>
</dbReference>
<accession>A0A7W7DI24</accession>
<proteinExistence type="predicted"/>
<evidence type="ECO:0000313" key="3">
    <source>
        <dbReference type="Proteomes" id="UP000565089"/>
    </source>
</evidence>
<dbReference type="Gene3D" id="3.40.50.300">
    <property type="entry name" value="P-loop containing nucleotide triphosphate hydrolases"/>
    <property type="match status" value="1"/>
</dbReference>
<evidence type="ECO:0000313" key="2">
    <source>
        <dbReference type="EMBL" id="MBB4711156.1"/>
    </source>
</evidence>
<organism evidence="2 3">
    <name type="scientific">Streptomyces luteogriseus</name>
    <dbReference type="NCBI Taxonomy" id="68233"/>
    <lineage>
        <taxon>Bacteria</taxon>
        <taxon>Bacillati</taxon>
        <taxon>Actinomycetota</taxon>
        <taxon>Actinomycetes</taxon>
        <taxon>Kitasatosporales</taxon>
        <taxon>Streptomycetaceae</taxon>
        <taxon>Streptomyces</taxon>
    </lineage>
</organism>
<comment type="caution">
    <text evidence="2">The sequence shown here is derived from an EMBL/GenBank/DDBJ whole genome shotgun (WGS) entry which is preliminary data.</text>
</comment>
<protein>
    <submittedName>
        <fullName evidence="2">DNA replication protein DnaC</fullName>
    </submittedName>
</protein>
<dbReference type="EMBL" id="JACHMS010000001">
    <property type="protein sequence ID" value="MBB4711156.1"/>
    <property type="molecule type" value="Genomic_DNA"/>
</dbReference>
<sequence>MNQRSKLTVDFAGLGIPPGRYALPTPGAYDGYDRLERHFTGHLCLSDLTPDDVQFLRDHFAEQVTEHRRQAMDYFEARVPRRFNGVCPDEQATAWAEQFAANQHAVKSLLLVGPTGTGKTHYAWSLLGAVAETGTQVRWQMHTAADLYASLRPRDGEDSESTFERIANAHLLVLDDLGASKWTEWVEEITYRLINHRYEECLPSIFTSNLPPTELRDALGGRVASRLTEMCDRITLKGDDRRKGARS</sequence>
<dbReference type="AlphaFoldDB" id="A0A7W7DI24"/>
<dbReference type="Pfam" id="PF01695">
    <property type="entry name" value="IstB_IS21"/>
    <property type="match status" value="1"/>
</dbReference>
<evidence type="ECO:0000259" key="1">
    <source>
        <dbReference type="Pfam" id="PF01695"/>
    </source>
</evidence>
<dbReference type="GeneID" id="95793064"/>
<name>A0A7W7DI24_9ACTN</name>
<dbReference type="InterPro" id="IPR027417">
    <property type="entry name" value="P-loop_NTPase"/>
</dbReference>
<dbReference type="InterPro" id="IPR002611">
    <property type="entry name" value="IstB_ATP-bd"/>
</dbReference>
<reference evidence="2 3" key="1">
    <citation type="submission" date="2020-08" db="EMBL/GenBank/DDBJ databases">
        <title>Sequencing the genomes of 1000 actinobacteria strains.</title>
        <authorList>
            <person name="Klenk H.-P."/>
        </authorList>
    </citation>
    <scope>NUCLEOTIDE SEQUENCE [LARGE SCALE GENOMIC DNA]</scope>
    <source>
        <strain evidence="2 3">DSM 40483</strain>
    </source>
</reference>
<dbReference type="SUPFAM" id="SSF52540">
    <property type="entry name" value="P-loop containing nucleoside triphosphate hydrolases"/>
    <property type="match status" value="1"/>
</dbReference>
<dbReference type="PANTHER" id="PTHR30050">
    <property type="entry name" value="CHROMOSOMAL REPLICATION INITIATOR PROTEIN DNAA"/>
    <property type="match status" value="1"/>
</dbReference>
<dbReference type="Proteomes" id="UP000565089">
    <property type="component" value="Unassembled WGS sequence"/>
</dbReference>
<dbReference type="RefSeq" id="WP_246545840.1">
    <property type="nucleotide sequence ID" value="NZ_JACHMS010000001.1"/>
</dbReference>
<keyword evidence="3" id="KW-1185">Reference proteome</keyword>
<gene>
    <name evidence="2" type="ORF">BJ965_001038</name>
</gene>